<dbReference type="PIRSF" id="PIRSF000440">
    <property type="entry name" value="CAT"/>
    <property type="match status" value="1"/>
</dbReference>
<dbReference type="EC" id="2.3.1.28" evidence="2"/>
<dbReference type="PANTHER" id="PTHR38474:SF1">
    <property type="entry name" value="SLR0299 PROTEIN"/>
    <property type="match status" value="1"/>
</dbReference>
<gene>
    <name evidence="2" type="ORF">CLOSTHATH_06728</name>
</gene>
<evidence type="ECO:0000313" key="3">
    <source>
        <dbReference type="Proteomes" id="UP000004968"/>
    </source>
</evidence>
<comment type="caution">
    <text evidence="2">The sequence shown here is derived from an EMBL/GenBank/DDBJ whole genome shotgun (WGS) entry which is preliminary data.</text>
</comment>
<dbReference type="Gene3D" id="3.30.559.10">
    <property type="entry name" value="Chloramphenicol acetyltransferase-like domain"/>
    <property type="match status" value="1"/>
</dbReference>
<accession>D3ASW9</accession>
<dbReference type="InterPro" id="IPR023213">
    <property type="entry name" value="CAT-like_dom_sf"/>
</dbReference>
<feature type="active site" description="Proton acceptor" evidence="1">
    <location>
        <position position="203"/>
    </location>
</feature>
<dbReference type="Proteomes" id="UP000004968">
    <property type="component" value="Unassembled WGS sequence"/>
</dbReference>
<dbReference type="SUPFAM" id="SSF52777">
    <property type="entry name" value="CoA-dependent acyltransferases"/>
    <property type="match status" value="1"/>
</dbReference>
<dbReference type="SMART" id="SM01059">
    <property type="entry name" value="CAT"/>
    <property type="match status" value="1"/>
</dbReference>
<reference evidence="2 3" key="1">
    <citation type="submission" date="2010-01" db="EMBL/GenBank/DDBJ databases">
        <authorList>
            <person name="Weinstock G."/>
            <person name="Sodergren E."/>
            <person name="Clifton S."/>
            <person name="Fulton L."/>
            <person name="Fulton B."/>
            <person name="Courtney L."/>
            <person name="Fronick C."/>
            <person name="Harrison M."/>
            <person name="Strong C."/>
            <person name="Farmer C."/>
            <person name="Delahaunty K."/>
            <person name="Markovic C."/>
            <person name="Hall O."/>
            <person name="Minx P."/>
            <person name="Tomlinson C."/>
            <person name="Mitreva M."/>
            <person name="Nelson J."/>
            <person name="Hou S."/>
            <person name="Wollam A."/>
            <person name="Pepin K.H."/>
            <person name="Johnson M."/>
            <person name="Bhonagiri V."/>
            <person name="Nash W.E."/>
            <person name="Warren W."/>
            <person name="Chinwalla A."/>
            <person name="Mardis E.R."/>
            <person name="Wilson R.K."/>
        </authorList>
    </citation>
    <scope>NUCLEOTIDE SEQUENCE [LARGE SCALE GENOMIC DNA]</scope>
    <source>
        <strain evidence="2 3">DSM 13479</strain>
    </source>
</reference>
<name>D3ASW9_9FIRM</name>
<dbReference type="HOGENOM" id="CLU_093121_0_0_9"/>
<proteinExistence type="predicted"/>
<organism evidence="2 3">
    <name type="scientific">Hungatella hathewayi DSM 13479</name>
    <dbReference type="NCBI Taxonomy" id="566550"/>
    <lineage>
        <taxon>Bacteria</taxon>
        <taxon>Bacillati</taxon>
        <taxon>Bacillota</taxon>
        <taxon>Clostridia</taxon>
        <taxon>Lachnospirales</taxon>
        <taxon>Lachnospiraceae</taxon>
        <taxon>Hungatella</taxon>
    </lineage>
</organism>
<sequence>MSGAAELKFRSESDETMSNQYQVIDEKSWDRAMHCFIFRNSIEPAFCVTFEANITNFKRKIKEQGLSFTMAMVYAVCKCANEIEAFRYRFLDGQVVLFDKIDTAFTYLNNETELFKVVTVPFVGNLKEYCESALKTAQEQKEYFTGPLGNDVFQCSPMPWVTYTHISHTNSGKKDQATPLFDWGKYYEKNGEILIPVSVQAHHSFVDGLHIGQFVDKLQNFFDEY</sequence>
<keyword evidence="2" id="KW-0012">Acyltransferase</keyword>
<dbReference type="PANTHER" id="PTHR38474">
    <property type="entry name" value="SLR0299 PROTEIN"/>
    <property type="match status" value="1"/>
</dbReference>
<dbReference type="GO" id="GO:0008811">
    <property type="term" value="F:chloramphenicol O-acetyltransferase activity"/>
    <property type="evidence" value="ECO:0007669"/>
    <property type="project" value="UniProtKB-EC"/>
</dbReference>
<evidence type="ECO:0000256" key="1">
    <source>
        <dbReference type="PIRSR" id="PIRSR000440-1"/>
    </source>
</evidence>
<protein>
    <submittedName>
        <fullName evidence="2">Chloramphenicol O-acetyltransferase</fullName>
        <ecNumber evidence="2">2.3.1.28</ecNumber>
    </submittedName>
</protein>
<dbReference type="InterPro" id="IPR001707">
    <property type="entry name" value="Cmp_AcTrfase"/>
</dbReference>
<keyword evidence="2" id="KW-0808">Transferase</keyword>
<dbReference type="AlphaFoldDB" id="D3ASW9"/>
<evidence type="ECO:0000313" key="2">
    <source>
        <dbReference type="EMBL" id="EFC95084.1"/>
    </source>
</evidence>
<dbReference type="EMBL" id="ACIO01000838">
    <property type="protein sequence ID" value="EFC95084.1"/>
    <property type="molecule type" value="Genomic_DNA"/>
</dbReference>
<dbReference type="Pfam" id="PF00302">
    <property type="entry name" value="CAT"/>
    <property type="match status" value="1"/>
</dbReference>